<evidence type="ECO:0000256" key="4">
    <source>
        <dbReference type="ARBA" id="ARBA00023125"/>
    </source>
</evidence>
<name>A0A6G0YKB0_APHCR</name>
<accession>A0A6G0YKB0</accession>
<dbReference type="GO" id="GO:0008270">
    <property type="term" value="F:zinc ion binding"/>
    <property type="evidence" value="ECO:0007669"/>
    <property type="project" value="UniProtKB-KW"/>
</dbReference>
<organism evidence="6 7">
    <name type="scientific">Aphis craccivora</name>
    <name type="common">Cowpea aphid</name>
    <dbReference type="NCBI Taxonomy" id="307492"/>
    <lineage>
        <taxon>Eukaryota</taxon>
        <taxon>Metazoa</taxon>
        <taxon>Ecdysozoa</taxon>
        <taxon>Arthropoda</taxon>
        <taxon>Hexapoda</taxon>
        <taxon>Insecta</taxon>
        <taxon>Pterygota</taxon>
        <taxon>Neoptera</taxon>
        <taxon>Paraneoptera</taxon>
        <taxon>Hemiptera</taxon>
        <taxon>Sternorrhyncha</taxon>
        <taxon>Aphidomorpha</taxon>
        <taxon>Aphidoidea</taxon>
        <taxon>Aphididae</taxon>
        <taxon>Aphidini</taxon>
        <taxon>Aphis</taxon>
        <taxon>Aphis</taxon>
    </lineage>
</organism>
<dbReference type="Gene3D" id="6.20.210.20">
    <property type="entry name" value="THAP domain"/>
    <property type="match status" value="1"/>
</dbReference>
<keyword evidence="4" id="KW-0238">DNA-binding</keyword>
<gene>
    <name evidence="6" type="ORF">FWK35_00026072</name>
</gene>
<feature type="domain" description="THAP-type" evidence="5">
    <location>
        <begin position="6"/>
        <end position="56"/>
    </location>
</feature>
<evidence type="ECO:0000259" key="5">
    <source>
        <dbReference type="Pfam" id="PF05485"/>
    </source>
</evidence>
<evidence type="ECO:0000313" key="6">
    <source>
        <dbReference type="EMBL" id="KAF0757544.1"/>
    </source>
</evidence>
<keyword evidence="1" id="KW-0479">Metal-binding</keyword>
<protein>
    <submittedName>
        <fullName evidence="6">52 kDa repressor of the inhibitor of the protein kinase-like</fullName>
    </submittedName>
</protein>
<sequence length="73" mass="8268">MPTYCCVHEPHEASKSLFGVPNNLEIKILWEEALGMPLKKSHRVCAKHFYNSDIISTRNSGQGSSKYTVNIFL</sequence>
<evidence type="ECO:0000256" key="3">
    <source>
        <dbReference type="ARBA" id="ARBA00022833"/>
    </source>
</evidence>
<keyword evidence="3" id="KW-0862">Zinc</keyword>
<comment type="caution">
    <text evidence="6">The sequence shown here is derived from an EMBL/GenBank/DDBJ whole genome shotgun (WGS) entry which is preliminary data.</text>
</comment>
<dbReference type="EMBL" id="VUJU01003544">
    <property type="protein sequence ID" value="KAF0757544.1"/>
    <property type="molecule type" value="Genomic_DNA"/>
</dbReference>
<dbReference type="InterPro" id="IPR006612">
    <property type="entry name" value="THAP_Znf"/>
</dbReference>
<dbReference type="Pfam" id="PF05485">
    <property type="entry name" value="THAP"/>
    <property type="match status" value="1"/>
</dbReference>
<dbReference type="SUPFAM" id="SSF57716">
    <property type="entry name" value="Glucocorticoid receptor-like (DNA-binding domain)"/>
    <property type="match status" value="1"/>
</dbReference>
<evidence type="ECO:0000313" key="7">
    <source>
        <dbReference type="Proteomes" id="UP000478052"/>
    </source>
</evidence>
<dbReference type="InterPro" id="IPR038441">
    <property type="entry name" value="THAP_Znf_sf"/>
</dbReference>
<keyword evidence="2" id="KW-0863">Zinc-finger</keyword>
<dbReference type="AlphaFoldDB" id="A0A6G0YKB0"/>
<keyword evidence="7" id="KW-1185">Reference proteome</keyword>
<evidence type="ECO:0000256" key="2">
    <source>
        <dbReference type="ARBA" id="ARBA00022771"/>
    </source>
</evidence>
<dbReference type="Proteomes" id="UP000478052">
    <property type="component" value="Unassembled WGS sequence"/>
</dbReference>
<reference evidence="6 7" key="1">
    <citation type="submission" date="2019-08" db="EMBL/GenBank/DDBJ databases">
        <title>Whole genome of Aphis craccivora.</title>
        <authorList>
            <person name="Voronova N.V."/>
            <person name="Shulinski R.S."/>
            <person name="Bandarenka Y.V."/>
            <person name="Zhorov D.G."/>
            <person name="Warner D."/>
        </authorList>
    </citation>
    <scope>NUCLEOTIDE SEQUENCE [LARGE SCALE GENOMIC DNA]</scope>
    <source>
        <strain evidence="6">180601</strain>
        <tissue evidence="6">Whole Body</tissue>
    </source>
</reference>
<evidence type="ECO:0000256" key="1">
    <source>
        <dbReference type="ARBA" id="ARBA00022723"/>
    </source>
</evidence>
<dbReference type="GO" id="GO:0003677">
    <property type="term" value="F:DNA binding"/>
    <property type="evidence" value="ECO:0007669"/>
    <property type="project" value="UniProtKB-KW"/>
</dbReference>
<proteinExistence type="predicted"/>